<dbReference type="AlphaFoldDB" id="W9ZXA0"/>
<protein>
    <submittedName>
        <fullName evidence="1">Uncharacterized protein</fullName>
    </submittedName>
</protein>
<organism evidence="1">
    <name type="scientific">Fusarium oxysporum f. sp. melonis 26406</name>
    <dbReference type="NCBI Taxonomy" id="1089452"/>
    <lineage>
        <taxon>Eukaryota</taxon>
        <taxon>Fungi</taxon>
        <taxon>Dikarya</taxon>
        <taxon>Ascomycota</taxon>
        <taxon>Pezizomycotina</taxon>
        <taxon>Sordariomycetes</taxon>
        <taxon>Hypocreomycetidae</taxon>
        <taxon>Hypocreales</taxon>
        <taxon>Nectriaceae</taxon>
        <taxon>Fusarium</taxon>
        <taxon>Fusarium oxysporum species complex</taxon>
    </lineage>
</organism>
<proteinExistence type="predicted"/>
<reference evidence="1" key="2">
    <citation type="submission" date="2012-05" db="EMBL/GenBank/DDBJ databases">
        <title>Annotation of the Genome Sequence of Fusarium oxysporum f. sp. melonis 26406.</title>
        <authorList>
            <consortium name="The Broad Institute Genomics Platform"/>
            <person name="Ma L.-J."/>
            <person name="Corby-Kistler H."/>
            <person name="Broz K."/>
            <person name="Gale L.R."/>
            <person name="Jonkers W."/>
            <person name="O'Donnell K."/>
            <person name="Ploetz R."/>
            <person name="Steinberg C."/>
            <person name="Schwartz D.C."/>
            <person name="VanEtten H."/>
            <person name="Zhou S."/>
            <person name="Young S.K."/>
            <person name="Zeng Q."/>
            <person name="Gargeya S."/>
            <person name="Fitzgerald M."/>
            <person name="Abouelleil A."/>
            <person name="Alvarado L."/>
            <person name="Chapman S.B."/>
            <person name="Gainer-Dewar J."/>
            <person name="Goldberg J."/>
            <person name="Griggs A."/>
            <person name="Gujja S."/>
            <person name="Hansen M."/>
            <person name="Howarth C."/>
            <person name="Imamovic A."/>
            <person name="Ireland A."/>
            <person name="Larimer J."/>
            <person name="McCowan C."/>
            <person name="Murphy C."/>
            <person name="Pearson M."/>
            <person name="Poon T.W."/>
            <person name="Priest M."/>
            <person name="Roberts A."/>
            <person name="Saif S."/>
            <person name="Shea T."/>
            <person name="Sykes S."/>
            <person name="Wortman J."/>
            <person name="Nusbaum C."/>
            <person name="Birren B."/>
        </authorList>
    </citation>
    <scope>NUCLEOTIDE SEQUENCE</scope>
    <source>
        <strain evidence="1">26406</strain>
    </source>
</reference>
<reference evidence="1" key="1">
    <citation type="submission" date="2012-04" db="EMBL/GenBank/DDBJ databases">
        <title>The Genome Sequence of Fusarium oxysporum melonis.</title>
        <authorList>
            <consortium name="The Broad Institute Genome Sequencing Platform"/>
            <person name="Ma L.-J."/>
            <person name="Gale L.R."/>
            <person name="Schwartz D.C."/>
            <person name="Zhou S."/>
            <person name="Corby-Kistler H."/>
            <person name="Young S.K."/>
            <person name="Zeng Q."/>
            <person name="Gargeya S."/>
            <person name="Fitzgerald M."/>
            <person name="Haas B."/>
            <person name="Abouelleil A."/>
            <person name="Alvarado L."/>
            <person name="Arachchi H.M."/>
            <person name="Berlin A."/>
            <person name="Brown A."/>
            <person name="Chapman S.B."/>
            <person name="Chen Z."/>
            <person name="Dunbar C."/>
            <person name="Freedman E."/>
            <person name="Gearin G."/>
            <person name="Goldberg J."/>
            <person name="Griggs A."/>
            <person name="Gujja S."/>
            <person name="Heiman D."/>
            <person name="Howarth C."/>
            <person name="Larson L."/>
            <person name="Lui A."/>
            <person name="MacDonald P.J.P."/>
            <person name="Montmayeur A."/>
            <person name="Murphy C."/>
            <person name="Neiman D."/>
            <person name="Pearson M."/>
            <person name="Priest M."/>
            <person name="Roberts A."/>
            <person name="Saif S."/>
            <person name="Shea T."/>
            <person name="Shenoy N."/>
            <person name="Sisk P."/>
            <person name="Stolte C."/>
            <person name="Sykes S."/>
            <person name="Wortman J."/>
            <person name="Nusbaum C."/>
            <person name="Birren B."/>
        </authorList>
    </citation>
    <scope>NUCLEOTIDE SEQUENCE</scope>
    <source>
        <strain evidence="1">26406</strain>
    </source>
</reference>
<dbReference type="VEuPathDB" id="FungiDB:FOMG_09182"/>
<evidence type="ECO:0000313" key="1">
    <source>
        <dbReference type="EMBL" id="EXK35990.1"/>
    </source>
</evidence>
<dbReference type="Proteomes" id="UP000030703">
    <property type="component" value="Unassembled WGS sequence"/>
</dbReference>
<gene>
    <name evidence="1" type="ORF">FOMG_09182</name>
</gene>
<accession>W9ZXA0</accession>
<dbReference type="HOGENOM" id="CLU_2831293_0_0_1"/>
<name>W9ZXA0_FUSOX</name>
<sequence>MSIHSICASIRYRWKRDLEPWGKVVVELSFKPVNGVEERQRLSIVGIETAFDANTTGTVIGIILER</sequence>
<dbReference type="EMBL" id="JH659334">
    <property type="protein sequence ID" value="EXK35990.1"/>
    <property type="molecule type" value="Genomic_DNA"/>
</dbReference>